<protein>
    <recommendedName>
        <fullName evidence="10">Odorant receptor</fullName>
    </recommendedName>
</protein>
<keyword evidence="3 10" id="KW-0716">Sensory transduction</keyword>
<comment type="caution">
    <text evidence="10">Lacks conserved residue(s) required for the propagation of feature annotation.</text>
</comment>
<keyword evidence="2" id="KW-1003">Cell membrane</keyword>
<keyword evidence="5 10" id="KW-0552">Olfaction</keyword>
<reference evidence="11" key="1">
    <citation type="submission" date="2022-01" db="EMBL/GenBank/DDBJ databases">
        <authorList>
            <person name="King R."/>
        </authorList>
    </citation>
    <scope>NUCLEOTIDE SEQUENCE</scope>
</reference>
<feature type="transmembrane region" description="Helical" evidence="10">
    <location>
        <begin position="199"/>
        <end position="219"/>
    </location>
</feature>
<dbReference type="PANTHER" id="PTHR21137:SF35">
    <property type="entry name" value="ODORANT RECEPTOR 19A-RELATED"/>
    <property type="match status" value="1"/>
</dbReference>
<feature type="transmembrane region" description="Helical" evidence="10">
    <location>
        <begin position="265"/>
        <end position="286"/>
    </location>
</feature>
<keyword evidence="12" id="KW-1185">Reference proteome</keyword>
<organism evidence="11 12">
    <name type="scientific">Phyllotreta striolata</name>
    <name type="common">Striped flea beetle</name>
    <name type="synonym">Crioceris striolata</name>
    <dbReference type="NCBI Taxonomy" id="444603"/>
    <lineage>
        <taxon>Eukaryota</taxon>
        <taxon>Metazoa</taxon>
        <taxon>Ecdysozoa</taxon>
        <taxon>Arthropoda</taxon>
        <taxon>Hexapoda</taxon>
        <taxon>Insecta</taxon>
        <taxon>Pterygota</taxon>
        <taxon>Neoptera</taxon>
        <taxon>Endopterygota</taxon>
        <taxon>Coleoptera</taxon>
        <taxon>Polyphaga</taxon>
        <taxon>Cucujiformia</taxon>
        <taxon>Chrysomeloidea</taxon>
        <taxon>Chrysomelidae</taxon>
        <taxon>Galerucinae</taxon>
        <taxon>Alticini</taxon>
        <taxon>Phyllotreta</taxon>
    </lineage>
</organism>
<dbReference type="GO" id="GO:0005886">
    <property type="term" value="C:plasma membrane"/>
    <property type="evidence" value="ECO:0007669"/>
    <property type="project" value="UniProtKB-SubCell"/>
</dbReference>
<keyword evidence="4 10" id="KW-0812">Transmembrane</keyword>
<dbReference type="OrthoDB" id="8189294at2759"/>
<proteinExistence type="inferred from homology"/>
<evidence type="ECO:0000256" key="6">
    <source>
        <dbReference type="ARBA" id="ARBA00022989"/>
    </source>
</evidence>
<keyword evidence="8 10" id="KW-0675">Receptor</keyword>
<dbReference type="GO" id="GO:0005549">
    <property type="term" value="F:odorant binding"/>
    <property type="evidence" value="ECO:0007669"/>
    <property type="project" value="InterPro"/>
</dbReference>
<dbReference type="Proteomes" id="UP001153712">
    <property type="component" value="Chromosome 13"/>
</dbReference>
<evidence type="ECO:0000313" key="12">
    <source>
        <dbReference type="Proteomes" id="UP001153712"/>
    </source>
</evidence>
<evidence type="ECO:0000256" key="10">
    <source>
        <dbReference type="RuleBase" id="RU351113"/>
    </source>
</evidence>
<comment type="subcellular location">
    <subcellularLocation>
        <location evidence="1 10">Cell membrane</location>
        <topology evidence="1 10">Multi-pass membrane protein</topology>
    </subcellularLocation>
</comment>
<sequence length="398" mass="45437">MGRNMPPLPYDFKDHVEINVNFMYFFGIMRPKLDTKLENFLHNVRVAVLSGFMFGGIMSAELANLYYSFGDLEQLMRALFLTLSNLVSIAKFHAVWRNQRRILDLIDAMNVAALRPRSGRQLAALGRYARLGKALTLGCAGAVTATCAFWAVYPFTDDDGPFLPIPAYVPFDVRNSTFRFALVYSFEIVATAVGGQMDLAADCLMAVLLMTFCAQLNVLNDSLVNLQPMETNRTKSLVKNMNEKLVHCIRQHRLIIEFTETWSGMFTYAIFSQFVVSVFVICATFFEMTQVPASSIRFFSMALYQMCMFLEIYPICYYGNEVIKESDKLTDSAYHCDWSECPLEFQKNLVFFMTRSQRPIKLYAGNFFALSLETFIKILKSSWSFVAVLIQVNNDKID</sequence>
<dbReference type="PANTHER" id="PTHR21137">
    <property type="entry name" value="ODORANT RECEPTOR"/>
    <property type="match status" value="1"/>
</dbReference>
<evidence type="ECO:0000256" key="2">
    <source>
        <dbReference type="ARBA" id="ARBA00022475"/>
    </source>
</evidence>
<accession>A0A9N9TJ52</accession>
<dbReference type="InterPro" id="IPR004117">
    <property type="entry name" value="7tm6_olfct_rcpt"/>
</dbReference>
<feature type="transmembrane region" description="Helical" evidence="10">
    <location>
        <begin position="134"/>
        <end position="156"/>
    </location>
</feature>
<keyword evidence="7 10" id="KW-0472">Membrane</keyword>
<dbReference type="GO" id="GO:0007165">
    <property type="term" value="P:signal transduction"/>
    <property type="evidence" value="ECO:0007669"/>
    <property type="project" value="UniProtKB-KW"/>
</dbReference>
<feature type="transmembrane region" description="Helical" evidence="10">
    <location>
        <begin position="298"/>
        <end position="320"/>
    </location>
</feature>
<evidence type="ECO:0000256" key="7">
    <source>
        <dbReference type="ARBA" id="ARBA00023136"/>
    </source>
</evidence>
<evidence type="ECO:0000256" key="3">
    <source>
        <dbReference type="ARBA" id="ARBA00022606"/>
    </source>
</evidence>
<dbReference type="Pfam" id="PF02949">
    <property type="entry name" value="7tm_6"/>
    <property type="match status" value="1"/>
</dbReference>
<keyword evidence="6 10" id="KW-1133">Transmembrane helix</keyword>
<evidence type="ECO:0000256" key="8">
    <source>
        <dbReference type="ARBA" id="ARBA00023170"/>
    </source>
</evidence>
<feature type="transmembrane region" description="Helical" evidence="10">
    <location>
        <begin position="46"/>
        <end position="69"/>
    </location>
</feature>
<evidence type="ECO:0000256" key="5">
    <source>
        <dbReference type="ARBA" id="ARBA00022725"/>
    </source>
</evidence>
<evidence type="ECO:0000256" key="4">
    <source>
        <dbReference type="ARBA" id="ARBA00022692"/>
    </source>
</evidence>
<keyword evidence="9 10" id="KW-0807">Transducer</keyword>
<dbReference type="EMBL" id="OU900106">
    <property type="protein sequence ID" value="CAG9857147.1"/>
    <property type="molecule type" value="Genomic_DNA"/>
</dbReference>
<evidence type="ECO:0000313" key="11">
    <source>
        <dbReference type="EMBL" id="CAG9857147.1"/>
    </source>
</evidence>
<dbReference type="GO" id="GO:0004984">
    <property type="term" value="F:olfactory receptor activity"/>
    <property type="evidence" value="ECO:0007669"/>
    <property type="project" value="InterPro"/>
</dbReference>
<comment type="similarity">
    <text evidence="10">Belongs to the insect chemoreceptor superfamily. Heteromeric odorant receptor channel (TC 1.A.69) family.</text>
</comment>
<gene>
    <name evidence="11" type="ORF">PHYEVI_LOCUS3558</name>
</gene>
<dbReference type="AlphaFoldDB" id="A0A9N9TJ52"/>
<evidence type="ECO:0000256" key="1">
    <source>
        <dbReference type="ARBA" id="ARBA00004651"/>
    </source>
</evidence>
<name>A0A9N9TJ52_PHYSR</name>
<evidence type="ECO:0000256" key="9">
    <source>
        <dbReference type="ARBA" id="ARBA00023224"/>
    </source>
</evidence>